<feature type="signal peptide" evidence="8">
    <location>
        <begin position="1"/>
        <end position="20"/>
    </location>
</feature>
<dbReference type="RefSeq" id="WP_169198476.1">
    <property type="nucleotide sequence ID" value="NZ_WTVH02000010.1"/>
</dbReference>
<reference evidence="10" key="1">
    <citation type="submission" date="2019-12" db="EMBL/GenBank/DDBJ databases">
        <title>Comparative genomics gives insights into the taxonomy of the Azoarcus-Aromatoleum group and reveals separate origins of nif in the plant-associated Azoarcus and non-plant-associated Aromatoleum sub-groups.</title>
        <authorList>
            <person name="Lafos M."/>
            <person name="Maluk M."/>
            <person name="Batista M."/>
            <person name="Junghare M."/>
            <person name="Carmona M."/>
            <person name="Faoro H."/>
            <person name="Cruz L.M."/>
            <person name="Battistoni F."/>
            <person name="De Souza E."/>
            <person name="Pedrosa F."/>
            <person name="Chen W.-M."/>
            <person name="Poole P.S."/>
            <person name="Dixon R.A."/>
            <person name="James E.K."/>
        </authorList>
    </citation>
    <scope>NUCLEOTIDE SEQUENCE</scope>
    <source>
        <strain evidence="10">U120</strain>
    </source>
</reference>
<dbReference type="SUPFAM" id="SSF54534">
    <property type="entry name" value="FKBP-like"/>
    <property type="match status" value="1"/>
</dbReference>
<evidence type="ECO:0000256" key="3">
    <source>
        <dbReference type="ARBA" id="ARBA00013194"/>
    </source>
</evidence>
<feature type="domain" description="PpiC" evidence="9">
    <location>
        <begin position="131"/>
        <end position="221"/>
    </location>
</feature>
<dbReference type="Gene3D" id="1.10.8.1040">
    <property type="match status" value="1"/>
</dbReference>
<name>A0ABX1N1K7_9RHOO</name>
<accession>A0ABX1N1K7</accession>
<dbReference type="PANTHER" id="PTHR47245:SF1">
    <property type="entry name" value="FOLDASE PROTEIN PRSA"/>
    <property type="match status" value="1"/>
</dbReference>
<dbReference type="Proteomes" id="UP000601990">
    <property type="component" value="Unassembled WGS sequence"/>
</dbReference>
<dbReference type="InterPro" id="IPR027304">
    <property type="entry name" value="Trigger_fact/SurA_dom_sf"/>
</dbReference>
<gene>
    <name evidence="10" type="ORF">GO608_07620</name>
</gene>
<dbReference type="PANTHER" id="PTHR47245">
    <property type="entry name" value="PEPTIDYLPROLYL ISOMERASE"/>
    <property type="match status" value="1"/>
</dbReference>
<dbReference type="EC" id="5.2.1.8" evidence="3"/>
<evidence type="ECO:0000313" key="10">
    <source>
        <dbReference type="EMBL" id="NMF93193.1"/>
    </source>
</evidence>
<dbReference type="PROSITE" id="PS50198">
    <property type="entry name" value="PPIC_PPIASE_2"/>
    <property type="match status" value="1"/>
</dbReference>
<dbReference type="InterPro" id="IPR046357">
    <property type="entry name" value="PPIase_dom_sf"/>
</dbReference>
<proteinExistence type="inferred from homology"/>
<evidence type="ECO:0000256" key="1">
    <source>
        <dbReference type="ARBA" id="ARBA00000971"/>
    </source>
</evidence>
<keyword evidence="5 7" id="KW-0697">Rotamase</keyword>
<evidence type="ECO:0000313" key="11">
    <source>
        <dbReference type="Proteomes" id="UP000601990"/>
    </source>
</evidence>
<evidence type="ECO:0000256" key="6">
    <source>
        <dbReference type="ARBA" id="ARBA00023235"/>
    </source>
</evidence>
<dbReference type="EMBL" id="WTVH01000011">
    <property type="protein sequence ID" value="NMF93193.1"/>
    <property type="molecule type" value="Genomic_DNA"/>
</dbReference>
<evidence type="ECO:0000256" key="5">
    <source>
        <dbReference type="ARBA" id="ARBA00023110"/>
    </source>
</evidence>
<dbReference type="SUPFAM" id="SSF109998">
    <property type="entry name" value="Triger factor/SurA peptide-binding domain-like"/>
    <property type="match status" value="1"/>
</dbReference>
<evidence type="ECO:0000256" key="7">
    <source>
        <dbReference type="PROSITE-ProRule" id="PRU00278"/>
    </source>
</evidence>
<comment type="similarity">
    <text evidence="2">Belongs to the PpiC/parvulin rotamase family.</text>
</comment>
<protein>
    <recommendedName>
        <fullName evidence="3">peptidylprolyl isomerase</fullName>
        <ecNumber evidence="3">5.2.1.8</ecNumber>
    </recommendedName>
</protein>
<keyword evidence="6 7" id="KW-0413">Isomerase</keyword>
<evidence type="ECO:0000256" key="4">
    <source>
        <dbReference type="ARBA" id="ARBA00022729"/>
    </source>
</evidence>
<dbReference type="GO" id="GO:0016853">
    <property type="term" value="F:isomerase activity"/>
    <property type="evidence" value="ECO:0007669"/>
    <property type="project" value="UniProtKB-KW"/>
</dbReference>
<keyword evidence="4 8" id="KW-0732">Signal</keyword>
<comment type="caution">
    <text evidence="10">The sequence shown here is derived from an EMBL/GenBank/DDBJ whole genome shotgun (WGS) entry which is preliminary data.</text>
</comment>
<evidence type="ECO:0000256" key="2">
    <source>
        <dbReference type="ARBA" id="ARBA00007656"/>
    </source>
</evidence>
<dbReference type="InterPro" id="IPR050245">
    <property type="entry name" value="PrsA_foldase"/>
</dbReference>
<feature type="chain" id="PRO_5046285244" description="peptidylprolyl isomerase" evidence="8">
    <location>
        <begin position="21"/>
        <end position="260"/>
    </location>
</feature>
<dbReference type="Pfam" id="PF13616">
    <property type="entry name" value="Rotamase_3"/>
    <property type="match status" value="1"/>
</dbReference>
<organism evidence="10 11">
    <name type="scientific">Aromatoleum buckelii</name>
    <dbReference type="NCBI Taxonomy" id="200254"/>
    <lineage>
        <taxon>Bacteria</taxon>
        <taxon>Pseudomonadati</taxon>
        <taxon>Pseudomonadota</taxon>
        <taxon>Betaproteobacteria</taxon>
        <taxon>Rhodocyclales</taxon>
        <taxon>Rhodocyclaceae</taxon>
        <taxon>Aromatoleum</taxon>
    </lineage>
</organism>
<evidence type="ECO:0000256" key="8">
    <source>
        <dbReference type="SAM" id="SignalP"/>
    </source>
</evidence>
<dbReference type="InterPro" id="IPR000297">
    <property type="entry name" value="PPIase_PpiC"/>
</dbReference>
<comment type="catalytic activity">
    <reaction evidence="1">
        <text>[protein]-peptidylproline (omega=180) = [protein]-peptidylproline (omega=0)</text>
        <dbReference type="Rhea" id="RHEA:16237"/>
        <dbReference type="Rhea" id="RHEA-COMP:10747"/>
        <dbReference type="Rhea" id="RHEA-COMP:10748"/>
        <dbReference type="ChEBI" id="CHEBI:83833"/>
        <dbReference type="ChEBI" id="CHEBI:83834"/>
        <dbReference type="EC" id="5.2.1.8"/>
    </reaction>
</comment>
<keyword evidence="11" id="KW-1185">Reference proteome</keyword>
<dbReference type="Gene3D" id="3.10.50.40">
    <property type="match status" value="1"/>
</dbReference>
<sequence>MKRFPSRLALGLTAALLVHAAGAATPVATVNGAPIPSSRMDVMVNEQRAQGAPDGAELREAAREQLVRLEVLAQEAAKKGLDKKPEIQAQMDLARQGVLIRAYMQDFIKTNPATDADLRKEYESIKGQMGSKEYKPRHILVETEEEAKAIIGKLRAGEKFEALATASKDPGSKDKGGELGWSNPGMFVKPFSEAMVKLEKGQYSATPVKSDFGYHVIQLDDVRDLKAPAFEEVKPQLEQRLQQKKIEKHVADLRAKAKVE</sequence>
<evidence type="ECO:0000259" key="9">
    <source>
        <dbReference type="PROSITE" id="PS50198"/>
    </source>
</evidence>